<accession>A0A919RY44</accession>
<dbReference type="EMBL" id="BOPZ01000006">
    <property type="protein sequence ID" value="GIM28417.1"/>
    <property type="molecule type" value="Genomic_DNA"/>
</dbReference>
<reference evidence="1" key="1">
    <citation type="submission" date="2021-03" db="EMBL/GenBank/DDBJ databases">
        <title>Taxonomic study of Clostridium polyendosporum from meadow-gley soil under rice.</title>
        <authorList>
            <person name="Kobayashi H."/>
            <person name="Tanizawa Y."/>
            <person name="Yagura M."/>
        </authorList>
    </citation>
    <scope>NUCLEOTIDE SEQUENCE</scope>
    <source>
        <strain evidence="1">JCM 30710</strain>
    </source>
</reference>
<keyword evidence="2" id="KW-1185">Reference proteome</keyword>
<protein>
    <submittedName>
        <fullName evidence="1">Uncharacterized protein</fullName>
    </submittedName>
</protein>
<comment type="caution">
    <text evidence="1">The sequence shown here is derived from an EMBL/GenBank/DDBJ whole genome shotgun (WGS) entry which is preliminary data.</text>
</comment>
<evidence type="ECO:0000313" key="2">
    <source>
        <dbReference type="Proteomes" id="UP000679179"/>
    </source>
</evidence>
<dbReference type="Proteomes" id="UP000679179">
    <property type="component" value="Unassembled WGS sequence"/>
</dbReference>
<sequence>MCTTGVKNDIPQAEVSSLMNIIIAKDIFLTKGGTLISKYSAQLTQRQTTKFDVQ</sequence>
<evidence type="ECO:0000313" key="1">
    <source>
        <dbReference type="EMBL" id="GIM28417.1"/>
    </source>
</evidence>
<gene>
    <name evidence="1" type="ORF">CPJCM30710_10830</name>
</gene>
<name>A0A919RY44_9CLOT</name>
<dbReference type="AlphaFoldDB" id="A0A919RY44"/>
<dbReference type="RefSeq" id="WP_246503464.1">
    <property type="nucleotide sequence ID" value="NZ_BOPZ01000006.1"/>
</dbReference>
<dbReference type="InterPro" id="IPR021321">
    <property type="entry name" value="DUF2922"/>
</dbReference>
<proteinExistence type="predicted"/>
<organism evidence="1 2">
    <name type="scientific">Clostridium polyendosporum</name>
    <dbReference type="NCBI Taxonomy" id="69208"/>
    <lineage>
        <taxon>Bacteria</taxon>
        <taxon>Bacillati</taxon>
        <taxon>Bacillota</taxon>
        <taxon>Clostridia</taxon>
        <taxon>Eubacteriales</taxon>
        <taxon>Clostridiaceae</taxon>
        <taxon>Clostridium</taxon>
    </lineage>
</organism>
<dbReference type="Pfam" id="PF11148">
    <property type="entry name" value="DUF2922"/>
    <property type="match status" value="1"/>
</dbReference>